<dbReference type="Proteomes" id="UP000663829">
    <property type="component" value="Unassembled WGS sequence"/>
</dbReference>
<gene>
    <name evidence="2" type="ORF">GPM918_LOCUS29276</name>
    <name evidence="3" type="ORF">OVA965_LOCUS35226</name>
    <name evidence="4" type="ORF">SRO942_LOCUS29846</name>
    <name evidence="5" type="ORF">TMI583_LOCUS36184</name>
</gene>
<comment type="caution">
    <text evidence="2">The sequence shown here is derived from an EMBL/GenBank/DDBJ whole genome shotgun (WGS) entry which is preliminary data.</text>
</comment>
<dbReference type="EMBL" id="CAJNOK010030492">
    <property type="protein sequence ID" value="CAF1460675.1"/>
    <property type="molecule type" value="Genomic_DNA"/>
</dbReference>
<dbReference type="Gene3D" id="3.20.20.190">
    <property type="entry name" value="Phosphatidylinositol (PI) phosphodiesterase"/>
    <property type="match status" value="1"/>
</dbReference>
<feature type="transmembrane region" description="Helical" evidence="1">
    <location>
        <begin position="20"/>
        <end position="44"/>
    </location>
</feature>
<dbReference type="Pfam" id="PF16670">
    <property type="entry name" value="PI-PLC-C1"/>
    <property type="match status" value="1"/>
</dbReference>
<dbReference type="EMBL" id="CAJOBA010052354">
    <property type="protein sequence ID" value="CAF4253966.1"/>
    <property type="molecule type" value="Genomic_DNA"/>
</dbReference>
<evidence type="ECO:0000313" key="4">
    <source>
        <dbReference type="EMBL" id="CAF4159417.1"/>
    </source>
</evidence>
<dbReference type="SUPFAM" id="SSF51695">
    <property type="entry name" value="PLC-like phosphodiesterases"/>
    <property type="match status" value="1"/>
</dbReference>
<dbReference type="InterPro" id="IPR017946">
    <property type="entry name" value="PLC-like_Pdiesterase_TIM-brl"/>
</dbReference>
<evidence type="ECO:0008006" key="7">
    <source>
        <dbReference type="Google" id="ProtNLM"/>
    </source>
</evidence>
<sequence length="367" mass="42746">MYTAIGLKKKGSPIGYVKCIIWITHLLLYLISGIFLFVFVWFLAIEIRYSNRQCHPYNQSFDLPLVNLWNVSTKLRLNHYQVHGSHNSYTSSLTHQLTHGIRQFELDIHLTLSSNDQFAVYHLQLVDDKTVCYCLRECLTQIFKWIRENSTHFTIYLFIEIKSMIYEDLRVGVIGVKCKHLELVKQYFLDIFTNLILPDQIQGNYSTVTEALKQQKLDEMRNDYDYHGYGWLPLELSIGKIIPVFLDDAHNRADNIPCLTSSPDLEHRFFFIAQSHLDRSYSAIVSIGNPLSIENERQVNESLSEGKLVRILAYNKEQYKRVVNLGVHIISIDYNENDNYAPSFICNKRTAPPFCLTQNLSNHLNLL</sequence>
<proteinExistence type="predicted"/>
<keyword evidence="6" id="KW-1185">Reference proteome</keyword>
<organism evidence="2 6">
    <name type="scientific">Didymodactylos carnosus</name>
    <dbReference type="NCBI Taxonomy" id="1234261"/>
    <lineage>
        <taxon>Eukaryota</taxon>
        <taxon>Metazoa</taxon>
        <taxon>Spiralia</taxon>
        <taxon>Gnathifera</taxon>
        <taxon>Rotifera</taxon>
        <taxon>Eurotatoria</taxon>
        <taxon>Bdelloidea</taxon>
        <taxon>Philodinida</taxon>
        <taxon>Philodinidae</taxon>
        <taxon>Didymodactylos</taxon>
    </lineage>
</organism>
<keyword evidence="1" id="KW-0472">Membrane</keyword>
<reference evidence="2" key="1">
    <citation type="submission" date="2021-02" db="EMBL/GenBank/DDBJ databases">
        <authorList>
            <person name="Nowell W R."/>
        </authorList>
    </citation>
    <scope>NUCLEOTIDE SEQUENCE</scope>
</reference>
<dbReference type="InterPro" id="IPR032075">
    <property type="entry name" value="PI-PLC-C1"/>
</dbReference>
<dbReference type="Proteomes" id="UP000682733">
    <property type="component" value="Unassembled WGS sequence"/>
</dbReference>
<keyword evidence="1" id="KW-1133">Transmembrane helix</keyword>
<evidence type="ECO:0000313" key="6">
    <source>
        <dbReference type="Proteomes" id="UP000663829"/>
    </source>
</evidence>
<name>A0A815EVU0_9BILA</name>
<dbReference type="GO" id="GO:0008081">
    <property type="term" value="F:phosphoric diester hydrolase activity"/>
    <property type="evidence" value="ECO:0007669"/>
    <property type="project" value="InterPro"/>
</dbReference>
<evidence type="ECO:0000313" key="2">
    <source>
        <dbReference type="EMBL" id="CAF1316852.1"/>
    </source>
</evidence>
<dbReference type="GO" id="GO:0006629">
    <property type="term" value="P:lipid metabolic process"/>
    <property type="evidence" value="ECO:0007669"/>
    <property type="project" value="InterPro"/>
</dbReference>
<dbReference type="EMBL" id="CAJNOQ010013217">
    <property type="protein sequence ID" value="CAF1316852.1"/>
    <property type="molecule type" value="Genomic_DNA"/>
</dbReference>
<evidence type="ECO:0000313" key="5">
    <source>
        <dbReference type="EMBL" id="CAF4253966.1"/>
    </source>
</evidence>
<keyword evidence="1" id="KW-0812">Transmembrane</keyword>
<dbReference type="OrthoDB" id="2017497at2759"/>
<accession>A0A815EVU0</accession>
<dbReference type="Proteomes" id="UP000681722">
    <property type="component" value="Unassembled WGS sequence"/>
</dbReference>
<dbReference type="Proteomes" id="UP000677228">
    <property type="component" value="Unassembled WGS sequence"/>
</dbReference>
<evidence type="ECO:0000313" key="3">
    <source>
        <dbReference type="EMBL" id="CAF1460675.1"/>
    </source>
</evidence>
<dbReference type="AlphaFoldDB" id="A0A815EVU0"/>
<protein>
    <recommendedName>
        <fullName evidence="7">Phosphatidylinositol-specific phospholipase C X domain-containing protein</fullName>
    </recommendedName>
</protein>
<dbReference type="EMBL" id="CAJOBC010045607">
    <property type="protein sequence ID" value="CAF4159417.1"/>
    <property type="molecule type" value="Genomic_DNA"/>
</dbReference>
<evidence type="ECO:0000256" key="1">
    <source>
        <dbReference type="SAM" id="Phobius"/>
    </source>
</evidence>